<name>A0A6A5Y4I0_9PLEO</name>
<evidence type="ECO:0000256" key="2">
    <source>
        <dbReference type="ARBA" id="ARBA00023125"/>
    </source>
</evidence>
<evidence type="ECO:0000256" key="4">
    <source>
        <dbReference type="ARBA" id="ARBA00023242"/>
    </source>
</evidence>
<proteinExistence type="predicted"/>
<reference evidence="6" key="1">
    <citation type="journal article" date="2020" name="Stud. Mycol.">
        <title>101 Dothideomycetes genomes: a test case for predicting lifestyles and emergence of pathogens.</title>
        <authorList>
            <person name="Haridas S."/>
            <person name="Albert R."/>
            <person name="Binder M."/>
            <person name="Bloem J."/>
            <person name="Labutti K."/>
            <person name="Salamov A."/>
            <person name="Andreopoulos B."/>
            <person name="Baker S."/>
            <person name="Barry K."/>
            <person name="Bills G."/>
            <person name="Bluhm B."/>
            <person name="Cannon C."/>
            <person name="Castanera R."/>
            <person name="Culley D."/>
            <person name="Daum C."/>
            <person name="Ezra D."/>
            <person name="Gonzalez J."/>
            <person name="Henrissat B."/>
            <person name="Kuo A."/>
            <person name="Liang C."/>
            <person name="Lipzen A."/>
            <person name="Lutzoni F."/>
            <person name="Magnuson J."/>
            <person name="Mondo S."/>
            <person name="Nolan M."/>
            <person name="Ohm R."/>
            <person name="Pangilinan J."/>
            <person name="Park H.-J."/>
            <person name="Ramirez L."/>
            <person name="Alfaro M."/>
            <person name="Sun H."/>
            <person name="Tritt A."/>
            <person name="Yoshinaga Y."/>
            <person name="Zwiers L.-H."/>
            <person name="Turgeon B."/>
            <person name="Goodwin S."/>
            <person name="Spatafora J."/>
            <person name="Crous P."/>
            <person name="Grigoriev I."/>
        </authorList>
    </citation>
    <scope>NUCLEOTIDE SEQUENCE</scope>
    <source>
        <strain evidence="6">CBS 175.79</strain>
    </source>
</reference>
<protein>
    <recommendedName>
        <fullName evidence="5">Xylanolytic transcriptional activator regulatory domain-containing protein</fullName>
    </recommendedName>
</protein>
<dbReference type="SMART" id="SM00906">
    <property type="entry name" value="Fungal_trans"/>
    <property type="match status" value="1"/>
</dbReference>
<feature type="domain" description="Xylanolytic transcriptional activator regulatory" evidence="5">
    <location>
        <begin position="217"/>
        <end position="292"/>
    </location>
</feature>
<dbReference type="GeneID" id="54291072"/>
<evidence type="ECO:0000313" key="7">
    <source>
        <dbReference type="Proteomes" id="UP000799778"/>
    </source>
</evidence>
<dbReference type="GO" id="GO:0008270">
    <property type="term" value="F:zinc ion binding"/>
    <property type="evidence" value="ECO:0007669"/>
    <property type="project" value="InterPro"/>
</dbReference>
<keyword evidence="2" id="KW-0238">DNA-binding</keyword>
<organism evidence="6 7">
    <name type="scientific">Aaosphaeria arxii CBS 175.79</name>
    <dbReference type="NCBI Taxonomy" id="1450172"/>
    <lineage>
        <taxon>Eukaryota</taxon>
        <taxon>Fungi</taxon>
        <taxon>Dikarya</taxon>
        <taxon>Ascomycota</taxon>
        <taxon>Pezizomycotina</taxon>
        <taxon>Dothideomycetes</taxon>
        <taxon>Pleosporomycetidae</taxon>
        <taxon>Pleosporales</taxon>
        <taxon>Pleosporales incertae sedis</taxon>
        <taxon>Aaosphaeria</taxon>
    </lineage>
</organism>
<keyword evidence="7" id="KW-1185">Reference proteome</keyword>
<keyword evidence="1" id="KW-0805">Transcription regulation</keyword>
<dbReference type="PANTHER" id="PTHR47424">
    <property type="entry name" value="REGULATORY PROTEIN GAL4"/>
    <property type="match status" value="1"/>
</dbReference>
<gene>
    <name evidence="6" type="ORF">BU24DRAFT_489985</name>
</gene>
<accession>A0A6A5Y4I0</accession>
<dbReference type="EMBL" id="ML978067">
    <property type="protein sequence ID" value="KAF2020169.1"/>
    <property type="molecule type" value="Genomic_DNA"/>
</dbReference>
<evidence type="ECO:0000256" key="1">
    <source>
        <dbReference type="ARBA" id="ARBA00023015"/>
    </source>
</evidence>
<keyword evidence="3" id="KW-0804">Transcription</keyword>
<dbReference type="GO" id="GO:0006351">
    <property type="term" value="P:DNA-templated transcription"/>
    <property type="evidence" value="ECO:0007669"/>
    <property type="project" value="InterPro"/>
</dbReference>
<evidence type="ECO:0000313" key="6">
    <source>
        <dbReference type="EMBL" id="KAF2020169.1"/>
    </source>
</evidence>
<evidence type="ECO:0000256" key="3">
    <source>
        <dbReference type="ARBA" id="ARBA00023163"/>
    </source>
</evidence>
<dbReference type="InterPro" id="IPR051127">
    <property type="entry name" value="Fungal_SecMet_Regulators"/>
</dbReference>
<keyword evidence="4" id="KW-0539">Nucleus</keyword>
<dbReference type="GO" id="GO:0005634">
    <property type="term" value="C:nucleus"/>
    <property type="evidence" value="ECO:0007669"/>
    <property type="project" value="TreeGrafter"/>
</dbReference>
<dbReference type="PANTHER" id="PTHR47424:SF3">
    <property type="entry name" value="REGULATORY PROTEIN GAL4"/>
    <property type="match status" value="1"/>
</dbReference>
<evidence type="ECO:0000259" key="5">
    <source>
        <dbReference type="SMART" id="SM00906"/>
    </source>
</evidence>
<dbReference type="AlphaFoldDB" id="A0A6A5Y4I0"/>
<dbReference type="CDD" id="cd12148">
    <property type="entry name" value="fungal_TF_MHR"/>
    <property type="match status" value="1"/>
</dbReference>
<sequence>MIVPRVIQEKGCNIPPPSLPVDEESAVDTLATDAFGHDAPRDTGFFGPSSNHTHFGALSNAFAQIARAKFPNKQALLRTWTSEQQDELPRNEQPPVPYSAFDPYGMPDEQYALSLFDTFFSSINLVFPYVNKASLLWDYHQARQMRPTQVRRTLRVLLNIIWAHASSSLGKPESEIFYRCAVTLLDTLTIRKTSVELVQIFLLLTIFQQNHQRSVSSWTYHALSVKAAFQLGLHAPSSYRASNEEDKEQRKCIWFGVILQDRILTLSLGRPAMIPEHYNRIEAIRPFSITNQPQSPDCVDNVQFFCHKVSLCSIIYEVLERLYDFNISTDSICLDDLIVARTRLLLRLSAWQSNLGSFSIVKASSFIGQRPEYCNRKRFDIILSIYYHRVAMSINKAVLSRFLTDFALADDEAIPEPIWDGVISALSHDARSAMELQGIFTSVIENDSTFINRYAAWWTANYSVFSTSLHLLGAMIFLLRFPKLKECINAKDIRRSMQQSLDALRTVGGSSLISWKGRNCMKQYIQGYDILANEVESINDGSHQMGTTGPVIGSSLDAEDLNQVCFSSDLAMGSMFDLIIETADDFFAHCTDIDLLQDDSNLFPF</sequence>
<dbReference type="Proteomes" id="UP000799778">
    <property type="component" value="Unassembled WGS sequence"/>
</dbReference>
<dbReference type="GO" id="GO:0000978">
    <property type="term" value="F:RNA polymerase II cis-regulatory region sequence-specific DNA binding"/>
    <property type="evidence" value="ECO:0007669"/>
    <property type="project" value="TreeGrafter"/>
</dbReference>
<dbReference type="RefSeq" id="XP_033388508.1">
    <property type="nucleotide sequence ID" value="XM_033533675.1"/>
</dbReference>
<dbReference type="OrthoDB" id="3364175at2759"/>
<dbReference type="GO" id="GO:0000981">
    <property type="term" value="F:DNA-binding transcription factor activity, RNA polymerase II-specific"/>
    <property type="evidence" value="ECO:0007669"/>
    <property type="project" value="TreeGrafter"/>
</dbReference>
<dbReference type="GO" id="GO:0000435">
    <property type="term" value="P:positive regulation of transcription from RNA polymerase II promoter by galactose"/>
    <property type="evidence" value="ECO:0007669"/>
    <property type="project" value="TreeGrafter"/>
</dbReference>
<dbReference type="InterPro" id="IPR007219">
    <property type="entry name" value="XnlR_reg_dom"/>
</dbReference>
<dbReference type="Pfam" id="PF04082">
    <property type="entry name" value="Fungal_trans"/>
    <property type="match status" value="1"/>
</dbReference>